<feature type="transmembrane region" description="Helical" evidence="1">
    <location>
        <begin position="212"/>
        <end position="235"/>
    </location>
</feature>
<keyword evidence="1" id="KW-0472">Membrane</keyword>
<feature type="transmembrane region" description="Helical" evidence="1">
    <location>
        <begin position="376"/>
        <end position="394"/>
    </location>
</feature>
<sequence length="930" mass="107243">MRGNEKVVIFFLSIALLFKFWFFTASPNLGSDISYRFLPITKDTYLPFTWNNVQIGDGMGLPINTLWSYPSELLYESLTNVGIPYWFQIKYLMLLPAIAVSLWGFIKLAKYYEADWLVSSLLYIMNTYFILLLDGAQMNLVLAYSVFPLAFYFFINTHKDLNYRTIVAFIISVWVMGSFDLRIVWILAFAIIIKFLVDLPNIDNKSYRLQSLLHYGLIGMATATVLFLLNMYWILPAIMSKGVSLPAGYDSPSGVYNLSFSTITHGLYLQQPHWYINSFGRISEPQFYFAVIPLFVYMSVMSHKRKQLLYILTLSVIGIFLSKGSQPPLGEVYVWLFKYVPGFNLFRDPSKFYILIAFSYSILAGLSSKLISKKSYLPSLIFIIYLLMLMGPVLKGKMTGTFSNTPNEKHYWTIADIFKDQNYFFRSFWIPVKTPLGYVSSQNPSTDAIWIAKKRPFGIGTVGTYEQFNYLREAPFMGELFAMAGIKYLYYPYPDTRRETLKQDNIDYYYNFLDQLTNLPWIEKRISDPPIAVLQTKKTQDHIFLSDNSFYVVGSDRIYWDLMEIPDFDLSNNALVFAEEKAGMINDIDPNSKVILYEKSDTDLLMSMVNENEFYFPAKDLGREPSDNVSGLWKRETSDLIWWRDFLQSKYEIDNLDFDYNGGWAIAEGDQKYELRDMGYGMGDSLFVRVMESGRGGRVEFWQGEEKIGEVDTLMEEPEKVDVKLTGYKDIPDQITTFDKAEFGWKRIGKLEGDPSASTGTLQHPSSLRMTDSITIKTYGEINVINAIVVISDEELEELQGKVEKLENEGRITNFDGSLKLAYELSHTPNSIPHIAYTRVNPTKYEIEITGLQKPAYLIFSETFDELWELNGQPSKRVYSLLNGFYVDKDGKYTLFFTPQKYVWPGLVVSAVSLAFIIGLLSYRKLRKKI</sequence>
<feature type="transmembrane region" description="Helical" evidence="1">
    <location>
        <begin position="113"/>
        <end position="131"/>
    </location>
</feature>
<feature type="transmembrane region" description="Helical" evidence="1">
    <location>
        <begin position="85"/>
        <end position="106"/>
    </location>
</feature>
<evidence type="ECO:0000256" key="1">
    <source>
        <dbReference type="SAM" id="Phobius"/>
    </source>
</evidence>
<evidence type="ECO:0008006" key="4">
    <source>
        <dbReference type="Google" id="ProtNLM"/>
    </source>
</evidence>
<protein>
    <recommendedName>
        <fullName evidence="4">Bacterial membrane protein YfhO</fullName>
    </recommendedName>
</protein>
<keyword evidence="1" id="KW-0812">Transmembrane</keyword>
<accession>A0A0G0I300</accession>
<dbReference type="Proteomes" id="UP000034366">
    <property type="component" value="Unassembled WGS sequence"/>
</dbReference>
<feature type="transmembrane region" description="Helical" evidence="1">
    <location>
        <begin position="137"/>
        <end position="154"/>
    </location>
</feature>
<dbReference type="AlphaFoldDB" id="A0A0G0I300"/>
<comment type="caution">
    <text evidence="2">The sequence shown here is derived from an EMBL/GenBank/DDBJ whole genome shotgun (WGS) entry which is preliminary data.</text>
</comment>
<gene>
    <name evidence="2" type="ORF">US67_C0012G0008</name>
</gene>
<feature type="transmembrane region" description="Helical" evidence="1">
    <location>
        <begin position="7"/>
        <end position="24"/>
    </location>
</feature>
<evidence type="ECO:0000313" key="3">
    <source>
        <dbReference type="Proteomes" id="UP000034366"/>
    </source>
</evidence>
<name>A0A0G0I300_9BACT</name>
<proteinExistence type="predicted"/>
<feature type="transmembrane region" description="Helical" evidence="1">
    <location>
        <begin position="902"/>
        <end position="923"/>
    </location>
</feature>
<feature type="transmembrane region" description="Helical" evidence="1">
    <location>
        <begin position="308"/>
        <end position="325"/>
    </location>
</feature>
<feature type="transmembrane region" description="Helical" evidence="1">
    <location>
        <begin position="352"/>
        <end position="371"/>
    </location>
</feature>
<organism evidence="2 3">
    <name type="scientific">Candidatus Woesebacteria bacterium GW2011_GWD1_38_10</name>
    <dbReference type="NCBI Taxonomy" id="1618592"/>
    <lineage>
        <taxon>Bacteria</taxon>
        <taxon>Candidatus Woeseibacteriota</taxon>
    </lineage>
</organism>
<dbReference type="EMBL" id="LBTW01000012">
    <property type="protein sequence ID" value="KKQ49688.1"/>
    <property type="molecule type" value="Genomic_DNA"/>
</dbReference>
<evidence type="ECO:0000313" key="2">
    <source>
        <dbReference type="EMBL" id="KKQ49688.1"/>
    </source>
</evidence>
<keyword evidence="1" id="KW-1133">Transmembrane helix</keyword>
<reference evidence="2 3" key="1">
    <citation type="journal article" date="2015" name="Nature">
        <title>rRNA introns, odd ribosomes, and small enigmatic genomes across a large radiation of phyla.</title>
        <authorList>
            <person name="Brown C.T."/>
            <person name="Hug L.A."/>
            <person name="Thomas B.C."/>
            <person name="Sharon I."/>
            <person name="Castelle C.J."/>
            <person name="Singh A."/>
            <person name="Wilkins M.J."/>
            <person name="Williams K.H."/>
            <person name="Banfield J.F."/>
        </authorList>
    </citation>
    <scope>NUCLEOTIDE SEQUENCE [LARGE SCALE GENOMIC DNA]</scope>
</reference>